<accession>A0AA48LZ61</accession>
<name>A0AA48LZ61_9ZZZZ</name>
<feature type="compositionally biased region" description="Low complexity" evidence="1">
    <location>
        <begin position="121"/>
        <end position="131"/>
    </location>
</feature>
<sequence>MDQFIGKTSSFSPSRRDFLIRSTAAGLVIGFNRPCSSNAQAATGAINVGAYLRIDTSSKVTVYIGQSDMGQGIMTGLAQLVAEELQLSPSEWSKQVSVEHGATDSTMVPGSPAGAPYSRPSGYTSQSTGGSTSMRSWYKPLRQAAAVAREALLTTFKAKTGASSAIVLNGLVNGTDTYGAIIAWAISTSYPIALPSTATLFAGPYKFIGSDVTTTTPIRRTDIPAKALGKAVFGIDVRLPGMLHATVLHSPTVWGALKSLPAEPAGIKLVALTNEAGQQNAIGIVDISGTSNTWSAMQAAKKIKPEWIANTTVDSATIDAAAGVVNGAVTQTGLITQGTPQYVKTNNGSYYSSTAASRTGLVSDPNNDAHLQTCLNVLGDPSMTAFKAVDAYYYLPFLAHAPMEIMNATVWVQPGSNLCEIWAPTQSQTRVIQLAQRILPGYKVVVHTTFLGGGLGRKIELDFILQALQIGAKFDVPIKLTWSRTEDFRNDRYRPCSLIRVRAGLDSNKKLSALIYRNVSTSITVQKFDISVAGGTNGAATVANDDTGGLAGVLEGSPATPPYAVPYWRTEFVPNNSVALPPVGFWRSVGESYNIFALESAIDELATPAGFPSDFKAITNTATFRKGLLDNAAPDYARCVAVIDQVVKSANNVTLPSGSARGIAFMKGFGSIIAVIAEVSLDTTKNNVKVNKLFAAVDCGLAINKDAIRAQIEGGLLHGLSAALFSKITFKAGEPRNGDGTKTLNNFDTNPLVKYSNTPTMVINIISAAPKTDGSEIIGGVGELGVPCVGPAIANAFAALAGGRRQRALPFYPGAVMGGL</sequence>
<protein>
    <submittedName>
        <fullName evidence="3">Xanthine dehydrogenase YagR molybdenum-binding subunit</fullName>
        <ecNumber evidence="3">1.17.1.4</ecNumber>
    </submittedName>
</protein>
<feature type="domain" description="Aldehyde oxidase/xanthine dehydrogenase a/b hammerhead" evidence="2">
    <location>
        <begin position="228"/>
        <end position="311"/>
    </location>
</feature>
<dbReference type="InterPro" id="IPR008274">
    <property type="entry name" value="AldOxase/xan_DH_MoCoBD1"/>
</dbReference>
<feature type="region of interest" description="Disordered" evidence="1">
    <location>
        <begin position="98"/>
        <end position="131"/>
    </location>
</feature>
<dbReference type="GO" id="GO:0004854">
    <property type="term" value="F:xanthine dehydrogenase activity"/>
    <property type="evidence" value="ECO:0007669"/>
    <property type="project" value="UniProtKB-EC"/>
</dbReference>
<dbReference type="SUPFAM" id="SSF56003">
    <property type="entry name" value="Molybdenum cofactor-binding domain"/>
    <property type="match status" value="2"/>
</dbReference>
<evidence type="ECO:0000259" key="2">
    <source>
        <dbReference type="SMART" id="SM01008"/>
    </source>
</evidence>
<dbReference type="Pfam" id="PF02738">
    <property type="entry name" value="MoCoBD_1"/>
    <property type="match status" value="1"/>
</dbReference>
<dbReference type="InterPro" id="IPR006311">
    <property type="entry name" value="TAT_signal"/>
</dbReference>
<dbReference type="SMART" id="SM01008">
    <property type="entry name" value="Ald_Xan_dh_C"/>
    <property type="match status" value="1"/>
</dbReference>
<dbReference type="Gene3D" id="3.30.365.10">
    <property type="entry name" value="Aldehyde oxidase/xanthine dehydrogenase, molybdopterin binding domain"/>
    <property type="match status" value="4"/>
</dbReference>
<organism evidence="3">
    <name type="scientific">freshwater sediment metagenome</name>
    <dbReference type="NCBI Taxonomy" id="556182"/>
    <lineage>
        <taxon>unclassified sequences</taxon>
        <taxon>metagenomes</taxon>
        <taxon>ecological metagenomes</taxon>
    </lineage>
</organism>
<dbReference type="InterPro" id="IPR037165">
    <property type="entry name" value="AldOxase/xan_DH_Mopterin-bd_sf"/>
</dbReference>
<dbReference type="Pfam" id="PF20256">
    <property type="entry name" value="MoCoBD_2"/>
    <property type="match status" value="2"/>
</dbReference>
<proteinExistence type="predicted"/>
<dbReference type="Gene3D" id="3.90.1170.50">
    <property type="entry name" value="Aldehyde oxidase/xanthine dehydrogenase, a/b hammerhead"/>
    <property type="match status" value="1"/>
</dbReference>
<dbReference type="EMBL" id="OY288114">
    <property type="protein sequence ID" value="CAJ0849563.1"/>
    <property type="molecule type" value="Genomic_DNA"/>
</dbReference>
<dbReference type="PANTHER" id="PTHR47495:SF2">
    <property type="entry name" value="ALDEHYDE DEHYDROGENASE"/>
    <property type="match status" value="1"/>
</dbReference>
<dbReference type="InterPro" id="IPR000674">
    <property type="entry name" value="Ald_Oxase/Xan_DH_a/b"/>
</dbReference>
<dbReference type="AlphaFoldDB" id="A0AA48LZ61"/>
<keyword evidence="3" id="KW-0560">Oxidoreductase</keyword>
<evidence type="ECO:0000256" key="1">
    <source>
        <dbReference type="SAM" id="MobiDB-lite"/>
    </source>
</evidence>
<evidence type="ECO:0000313" key="3">
    <source>
        <dbReference type="EMBL" id="CAJ0849563.1"/>
    </source>
</evidence>
<dbReference type="InterPro" id="IPR046867">
    <property type="entry name" value="AldOxase/xan_DH_MoCoBD2"/>
</dbReference>
<dbReference type="PROSITE" id="PS51318">
    <property type="entry name" value="TAT"/>
    <property type="match status" value="1"/>
</dbReference>
<dbReference type="InterPro" id="IPR052516">
    <property type="entry name" value="N-heterocyclic_Hydroxylase"/>
</dbReference>
<gene>
    <name evidence="3" type="primary">yagR</name>
    <name evidence="3" type="ORF">AMST5_00143</name>
</gene>
<dbReference type="EC" id="1.17.1.4" evidence="3"/>
<dbReference type="PANTHER" id="PTHR47495">
    <property type="entry name" value="ALDEHYDE DEHYDROGENASE"/>
    <property type="match status" value="1"/>
</dbReference>
<reference evidence="3" key="1">
    <citation type="submission" date="2023-07" db="EMBL/GenBank/DDBJ databases">
        <authorList>
            <person name="Pelsma A.J. K."/>
        </authorList>
    </citation>
    <scope>NUCLEOTIDE SEQUENCE</scope>
</reference>